<dbReference type="Gene3D" id="3.40.50.300">
    <property type="entry name" value="P-loop containing nucleotide triphosphate hydrolases"/>
    <property type="match status" value="1"/>
</dbReference>
<dbReference type="PANTHER" id="PTHR34436:SF1">
    <property type="entry name" value="CENTROMERE PROTEIN M"/>
    <property type="match status" value="1"/>
</dbReference>
<evidence type="ECO:0000256" key="4">
    <source>
        <dbReference type="ARBA" id="ARBA00022454"/>
    </source>
</evidence>
<dbReference type="PANTHER" id="PTHR34436">
    <property type="entry name" value="CENTROMERE PROTEIN M"/>
    <property type="match status" value="1"/>
</dbReference>
<protein>
    <recommendedName>
        <fullName evidence="3">Centromere protein M</fullName>
    </recommendedName>
</protein>
<comment type="subcellular location">
    <subcellularLocation>
        <location evidence="2">Chromosome</location>
        <location evidence="2">Centromere</location>
    </subcellularLocation>
    <subcellularLocation>
        <location evidence="1">Nucleus</location>
    </subcellularLocation>
</comment>
<evidence type="ECO:0000256" key="2">
    <source>
        <dbReference type="ARBA" id="ARBA00004584"/>
    </source>
</evidence>
<dbReference type="AlphaFoldDB" id="A0A1S3DL29"/>
<dbReference type="KEGG" id="dci:103520520"/>
<keyword evidence="7" id="KW-1185">Reference proteome</keyword>
<name>A0A1S3DL29_DIACI</name>
<proteinExistence type="predicted"/>
<dbReference type="GO" id="GO:0000775">
    <property type="term" value="C:chromosome, centromeric region"/>
    <property type="evidence" value="ECO:0007669"/>
    <property type="project" value="UniProtKB-SubCell"/>
</dbReference>
<evidence type="ECO:0000313" key="8">
    <source>
        <dbReference type="RefSeq" id="XP_008483840.1"/>
    </source>
</evidence>
<dbReference type="InterPro" id="IPR020987">
    <property type="entry name" value="Centromere_Cenp-M"/>
</dbReference>
<dbReference type="Proteomes" id="UP000079169">
    <property type="component" value="Unplaced"/>
</dbReference>
<dbReference type="OrthoDB" id="8110633at2759"/>
<evidence type="ECO:0000256" key="1">
    <source>
        <dbReference type="ARBA" id="ARBA00004123"/>
    </source>
</evidence>
<dbReference type="Pfam" id="PF11111">
    <property type="entry name" value="CENP-M"/>
    <property type="match status" value="1"/>
</dbReference>
<dbReference type="GeneID" id="103520519"/>
<evidence type="ECO:0000313" key="7">
    <source>
        <dbReference type="Proteomes" id="UP000079169"/>
    </source>
</evidence>
<gene>
    <name evidence="8" type="primary">LOC103520519</name>
    <name evidence="9" type="synonym">LOC103520520</name>
</gene>
<dbReference type="PaxDb" id="121845-A0A1S3DL29"/>
<keyword evidence="4" id="KW-0158">Chromosome</keyword>
<keyword evidence="5" id="KW-0539">Nucleus</keyword>
<keyword evidence="6" id="KW-0137">Centromere</keyword>
<accession>A0A1S3DL29</accession>
<organism evidence="7 8">
    <name type="scientific">Diaphorina citri</name>
    <name type="common">Asian citrus psyllid</name>
    <dbReference type="NCBI Taxonomy" id="121845"/>
    <lineage>
        <taxon>Eukaryota</taxon>
        <taxon>Metazoa</taxon>
        <taxon>Ecdysozoa</taxon>
        <taxon>Arthropoda</taxon>
        <taxon>Hexapoda</taxon>
        <taxon>Insecta</taxon>
        <taxon>Pterygota</taxon>
        <taxon>Neoptera</taxon>
        <taxon>Paraneoptera</taxon>
        <taxon>Hemiptera</taxon>
        <taxon>Sternorrhyncha</taxon>
        <taxon>Psylloidea</taxon>
        <taxon>Psyllidae</taxon>
        <taxon>Diaphorininae</taxon>
        <taxon>Diaphorina</taxon>
    </lineage>
</organism>
<evidence type="ECO:0000256" key="3">
    <source>
        <dbReference type="ARBA" id="ARBA00016382"/>
    </source>
</evidence>
<sequence>MSTLGDYAGNENHSGSGASKIVCLHPKGIVDVLSIVIVGHDSDCKKLEKCMQHVNETENWNYKFTTKCLPSIDSVAERETGPVSIHADYIVFLVDVTNPTCLDQIRESIFYLDSIFLCGRIALINVNHKLPLVHWSIDSEAIPSLCQEFNLNLINGDLNIEKTANHTAKRTLILVSTVCGLKTGFPCMIDFPYHVFDQPI</sequence>
<dbReference type="KEGG" id="dci:103520519"/>
<dbReference type="GeneID" id="103520520"/>
<evidence type="ECO:0000256" key="6">
    <source>
        <dbReference type="ARBA" id="ARBA00023328"/>
    </source>
</evidence>
<dbReference type="RefSeq" id="XP_008483840.1">
    <property type="nucleotide sequence ID" value="XM_008485618.3"/>
</dbReference>
<evidence type="ECO:0000256" key="5">
    <source>
        <dbReference type="ARBA" id="ARBA00023242"/>
    </source>
</evidence>
<dbReference type="InterPro" id="IPR027417">
    <property type="entry name" value="P-loop_NTPase"/>
</dbReference>
<dbReference type="GO" id="GO:0005634">
    <property type="term" value="C:nucleus"/>
    <property type="evidence" value="ECO:0007669"/>
    <property type="project" value="UniProtKB-SubCell"/>
</dbReference>
<evidence type="ECO:0000313" key="9">
    <source>
        <dbReference type="RefSeq" id="XP_008483841.1"/>
    </source>
</evidence>
<dbReference type="RefSeq" id="XP_008483841.1">
    <property type="nucleotide sequence ID" value="XM_008485619.3"/>
</dbReference>
<reference evidence="8 9" key="1">
    <citation type="submission" date="2025-04" db="UniProtKB">
        <authorList>
            <consortium name="RefSeq"/>
        </authorList>
    </citation>
    <scope>IDENTIFICATION</scope>
</reference>